<name>A0ABD4XW17_STUST</name>
<evidence type="ECO:0000313" key="4">
    <source>
        <dbReference type="EMBL" id="MDH0687053.1"/>
    </source>
</evidence>
<evidence type="ECO:0000256" key="1">
    <source>
        <dbReference type="SAM" id="Coils"/>
    </source>
</evidence>
<evidence type="ECO:0000259" key="2">
    <source>
        <dbReference type="Pfam" id="PF18760"/>
    </source>
</evidence>
<dbReference type="RefSeq" id="WP_279649010.1">
    <property type="nucleotide sequence ID" value="NZ_JAOCDG010000003.1"/>
</dbReference>
<gene>
    <name evidence="4" type="ORF">N5D09_02990</name>
</gene>
<evidence type="ECO:0008006" key="6">
    <source>
        <dbReference type="Google" id="ProtNLM"/>
    </source>
</evidence>
<organism evidence="4 5">
    <name type="scientific">Stutzerimonas stutzeri</name>
    <name type="common">Pseudomonas stutzeri</name>
    <dbReference type="NCBI Taxonomy" id="316"/>
    <lineage>
        <taxon>Bacteria</taxon>
        <taxon>Pseudomonadati</taxon>
        <taxon>Pseudomonadota</taxon>
        <taxon>Gammaproteobacteria</taxon>
        <taxon>Pseudomonadales</taxon>
        <taxon>Pseudomonadaceae</taxon>
        <taxon>Stutzerimonas</taxon>
    </lineage>
</organism>
<sequence length="854" mass="95046">MIWFSRAIASVLIWNRENPDNPTTIEAWAARYPVEIVSERSTNSQPGSRALSQFAGARARTADLARLSLAQEAEASGVPAEQIRLQSGWHRGVDRAWRFELDDSEACLGPQVLQRQQQAAAELKAALAVLNTRADELRSQVRAGELSAEAAEQAYEVARAPVLALQDRLQPLLAIAPGAMRGLTAGATRRLDEVLFHPALFAAYPELAVLEVRGFDADPFDETQGYFDGRTLHVRVGGTTADHQLDVIIHELQHTIQHIEGFANGGMVEYFKDISLVEPLTAPITKRLHELLDSDPEFGRLKRLQHRTFSSIIGAYGTDAARGRALDWDQVPDADQEAYFGLGEQLQAFEQYWEYMDLEDQRSRIERDRPVLSAVEQYRRLAGEVEARNTVSRRRLDAAARQATPPEQTEDIARDLQSVDIPGRRPRLAADQAPDGVRVLSQSAALPAATLREMSLQRWSTERPALRAADGSLQVLYHGTQAGEALTHFIPGGVDGVQLTGDAYGVASYFTSSPGEASAYGTDGAVFPVYIRGELLDLAAPELPPEEVARLSAFANEVLLPADRARFPVGRRERRFTEEQLEEAKAFFQSCRDSWQRLGDGMERARPEVDKDGDEFIVRFTDFDAQVEIRTGEQAHTLFKAIGWDNLPAAGYDGMVMTREGGQRWVVMHRPSGNVKSAIGNSGEFNGFDPHILHQVAGGGVERGQIRFGRDLSFQIALFEHADASTFIHESAHAYLEILRDMAARTRAADSQLRRDWQTVKEWLGIAALGDNEPIPEQAHEQFARGWEAYMREGIAPNDDLQGVFERFSEWLCEIYRSIRDLFVELTPEVVEVMDRMLDAGLDHPAFGEDISLA</sequence>
<dbReference type="InterPro" id="IPR049522">
    <property type="entry name" value="ART-PolyVal_dom"/>
</dbReference>
<feature type="coiled-coil region" evidence="1">
    <location>
        <begin position="113"/>
        <end position="154"/>
    </location>
</feature>
<dbReference type="Pfam" id="PF18838">
    <property type="entry name" value="LPD23"/>
    <property type="match status" value="1"/>
</dbReference>
<feature type="domain" description="ART-PolyVal-like" evidence="2">
    <location>
        <begin position="470"/>
        <end position="685"/>
    </location>
</feature>
<feature type="domain" description="Large polyvalent protein associated" evidence="3">
    <location>
        <begin position="53"/>
        <end position="108"/>
    </location>
</feature>
<evidence type="ECO:0000313" key="5">
    <source>
        <dbReference type="Proteomes" id="UP001161139"/>
    </source>
</evidence>
<keyword evidence="1" id="KW-0175">Coiled coil</keyword>
<dbReference type="Pfam" id="PF18760">
    <property type="entry name" value="ART-PolyVal"/>
    <property type="match status" value="1"/>
</dbReference>
<comment type="caution">
    <text evidence="4">The sequence shown here is derived from an EMBL/GenBank/DDBJ whole genome shotgun (WGS) entry which is preliminary data.</text>
</comment>
<reference evidence="4" key="1">
    <citation type="submission" date="2022-09" db="EMBL/GenBank/DDBJ databases">
        <title>Intensive care unit water sources are persistently colonized with multi-drug resistant bacteria and are the site of extensive horizontal gene transfer of antibiotic resistance genes.</title>
        <authorList>
            <person name="Diorio-Toth L."/>
        </authorList>
    </citation>
    <scope>NUCLEOTIDE SEQUENCE</scope>
    <source>
        <strain evidence="4">GD03864</strain>
    </source>
</reference>
<dbReference type="Proteomes" id="UP001161139">
    <property type="component" value="Unassembled WGS sequence"/>
</dbReference>
<dbReference type="AlphaFoldDB" id="A0ABD4XW17"/>
<evidence type="ECO:0000259" key="3">
    <source>
        <dbReference type="Pfam" id="PF18838"/>
    </source>
</evidence>
<protein>
    <recommendedName>
        <fullName evidence="6">Large polyvalent protein associated domain-containing protein</fullName>
    </recommendedName>
</protein>
<accession>A0ABD4XW17</accession>
<proteinExistence type="predicted"/>
<dbReference type="InterPro" id="IPR040696">
    <property type="entry name" value="LPD23"/>
</dbReference>
<dbReference type="EMBL" id="JAOCDG010000003">
    <property type="protein sequence ID" value="MDH0687053.1"/>
    <property type="molecule type" value="Genomic_DNA"/>
</dbReference>